<feature type="chain" id="PRO_5040207014" evidence="2">
    <location>
        <begin position="19"/>
        <end position="566"/>
    </location>
</feature>
<feature type="region of interest" description="Disordered" evidence="1">
    <location>
        <begin position="339"/>
        <end position="364"/>
    </location>
</feature>
<evidence type="ECO:0000313" key="4">
    <source>
        <dbReference type="Proteomes" id="UP000779574"/>
    </source>
</evidence>
<evidence type="ECO:0000256" key="1">
    <source>
        <dbReference type="SAM" id="MobiDB-lite"/>
    </source>
</evidence>
<organism evidence="3 4">
    <name type="scientific">Aureobasidium melanogenum</name>
    <name type="common">Aureobasidium pullulans var. melanogenum</name>
    <dbReference type="NCBI Taxonomy" id="46634"/>
    <lineage>
        <taxon>Eukaryota</taxon>
        <taxon>Fungi</taxon>
        <taxon>Dikarya</taxon>
        <taxon>Ascomycota</taxon>
        <taxon>Pezizomycotina</taxon>
        <taxon>Dothideomycetes</taxon>
        <taxon>Dothideomycetidae</taxon>
        <taxon>Dothideales</taxon>
        <taxon>Saccotheciaceae</taxon>
        <taxon>Aureobasidium</taxon>
    </lineage>
</organism>
<feature type="non-terminal residue" evidence="3">
    <location>
        <position position="566"/>
    </location>
</feature>
<accession>A0A9P8E8Y1</accession>
<evidence type="ECO:0000256" key="2">
    <source>
        <dbReference type="SAM" id="SignalP"/>
    </source>
</evidence>
<dbReference type="AlphaFoldDB" id="A0A9P8E8Y1"/>
<comment type="caution">
    <text evidence="3">The sequence shown here is derived from an EMBL/GenBank/DDBJ whole genome shotgun (WGS) entry which is preliminary data.</text>
</comment>
<dbReference type="Proteomes" id="UP000779574">
    <property type="component" value="Unassembled WGS sequence"/>
</dbReference>
<reference evidence="3" key="1">
    <citation type="journal article" date="2021" name="J Fungi (Basel)">
        <title>Virulence traits and population genomics of the black yeast Aureobasidium melanogenum.</title>
        <authorList>
            <person name="Cernosa A."/>
            <person name="Sun X."/>
            <person name="Gostincar C."/>
            <person name="Fang C."/>
            <person name="Gunde-Cimerman N."/>
            <person name="Song Z."/>
        </authorList>
    </citation>
    <scope>NUCLEOTIDE SEQUENCE</scope>
    <source>
        <strain evidence="3">EXF-9911</strain>
    </source>
</reference>
<keyword evidence="2" id="KW-0732">Signal</keyword>
<protein>
    <submittedName>
        <fullName evidence="3">Uncharacterized protein</fullName>
    </submittedName>
</protein>
<dbReference type="EMBL" id="JAHFXF010000664">
    <property type="protein sequence ID" value="KAG9684073.1"/>
    <property type="molecule type" value="Genomic_DNA"/>
</dbReference>
<evidence type="ECO:0000313" key="3">
    <source>
        <dbReference type="EMBL" id="KAG9684073.1"/>
    </source>
</evidence>
<sequence>MRFLSLFTAALLSTLTIASPLSNADRESVEVTPRSSACVISHLDIFNEDVKYGVPFCQFYVATPRTQSPVPGLNTQQVYDVCQCIIDGQFQPAARIGADWTPISTFKVATRTIVQYSTITVARSTVALTTVRSVPILTTGVSTITEKHTIISTVTAKASDAAESTKTIARTTVTQKVTIAKTTITAKASGSSSSSGKSVVTIAKTTITLKPTATLTVARTTITANNQTPKPTTVFRTTTLSAIGSSQKTVTIARTTITAKASGAATASSASAKTVTSVMTVSSPQKTITVAQTTVTVRASSTAKASSGAQIVSTRIVTSVKTVGAQTTTATHFVTIYASSSGSKSGSSSGTSTKKTTAASSHASTGVTASSASTTIASTCSRAPSNTPSATVTVADTEYTHFYRGCGYTEDPNNPGNAYYSDNFPPVTTNLTGTLTADQAVQQCAQDAYYRYEDPNEYLSFDLHFISTSGQGLAGEGDGFWQCVQYFSEQSDSDTSGYFDVANPAVLVAYGYSSGLYSDAAAAAAKTNSKRAVAGRVGVSESSHIHPAARGQRVTYGFSNFTRAGH</sequence>
<gene>
    <name evidence="3" type="ORF">KCU76_g12674</name>
</gene>
<proteinExistence type="predicted"/>
<dbReference type="OrthoDB" id="3919993at2759"/>
<feature type="signal peptide" evidence="2">
    <location>
        <begin position="1"/>
        <end position="18"/>
    </location>
</feature>
<name>A0A9P8E8Y1_AURME</name>
<reference evidence="3" key="2">
    <citation type="submission" date="2021-08" db="EMBL/GenBank/DDBJ databases">
        <authorList>
            <person name="Gostincar C."/>
            <person name="Sun X."/>
            <person name="Song Z."/>
            <person name="Gunde-Cimerman N."/>
        </authorList>
    </citation>
    <scope>NUCLEOTIDE SEQUENCE</scope>
    <source>
        <strain evidence="3">EXF-9911</strain>
    </source>
</reference>